<evidence type="ECO:0000313" key="3">
    <source>
        <dbReference type="Proteomes" id="UP000008867"/>
    </source>
</evidence>
<protein>
    <submittedName>
        <fullName evidence="2">Uncharacterized protein</fullName>
    </submittedName>
</protein>
<organism evidence="2 3">
    <name type="scientific">Sporisorium reilianum (strain SRZ2)</name>
    <name type="common">Maize head smut fungus</name>
    <dbReference type="NCBI Taxonomy" id="999809"/>
    <lineage>
        <taxon>Eukaryota</taxon>
        <taxon>Fungi</taxon>
        <taxon>Dikarya</taxon>
        <taxon>Basidiomycota</taxon>
        <taxon>Ustilaginomycotina</taxon>
        <taxon>Ustilaginomycetes</taxon>
        <taxon>Ustilaginales</taxon>
        <taxon>Ustilaginaceae</taxon>
        <taxon>Sporisorium</taxon>
    </lineage>
</organism>
<sequence length="190" mass="20827">MLPGYHRRLPAAAQELVDKALLDQDLTEAPADDARWVELYEQLQQLSEDGGSTDSVRSNAATTITDNDEEADYQWAPSSSDEATSSNKPAPQPHTHHLTLAPTHDISRAVHEYVSEALTNGKGHLAKHVDRQSWDAASLAALGMLVEEVARSQARFNAQRTMFAKSPRNQALAAKREASKREKGKSKEGS</sequence>
<dbReference type="EMBL" id="FQ311431">
    <property type="protein sequence ID" value="CBQ68273.1"/>
    <property type="molecule type" value="Genomic_DNA"/>
</dbReference>
<reference evidence="2 3" key="1">
    <citation type="journal article" date="2010" name="Science">
        <title>Pathogenicity determinants in smut fungi revealed by genome comparison.</title>
        <authorList>
            <person name="Schirawski J."/>
            <person name="Mannhaupt G."/>
            <person name="Muench K."/>
            <person name="Brefort T."/>
            <person name="Schipper K."/>
            <person name="Doehlemann G."/>
            <person name="Di Stasio M."/>
            <person name="Roessel N."/>
            <person name="Mendoza-Mendoza A."/>
            <person name="Pester D."/>
            <person name="Mueller O."/>
            <person name="Winterberg B."/>
            <person name="Meyer E."/>
            <person name="Ghareeb H."/>
            <person name="Wollenberg T."/>
            <person name="Muensterkoetter M."/>
            <person name="Wong P."/>
            <person name="Walter M."/>
            <person name="Stukenbrock E."/>
            <person name="Gueldener U."/>
            <person name="Kahmann R."/>
        </authorList>
    </citation>
    <scope>NUCLEOTIDE SEQUENCE [LARGE SCALE GENOMIC DNA]</scope>
    <source>
        <strain evidence="3">SRZ2</strain>
    </source>
</reference>
<gene>
    <name evidence="2" type="ORF">sr14605</name>
</gene>
<feature type="compositionally biased region" description="Basic and acidic residues" evidence="1">
    <location>
        <begin position="174"/>
        <end position="190"/>
    </location>
</feature>
<dbReference type="eggNOG" id="KOG0714">
    <property type="taxonomic scope" value="Eukaryota"/>
</dbReference>
<dbReference type="OrthoDB" id="2556136at2759"/>
<keyword evidence="3" id="KW-1185">Reference proteome</keyword>
<proteinExistence type="predicted"/>
<feature type="region of interest" description="Disordered" evidence="1">
    <location>
        <begin position="161"/>
        <end position="190"/>
    </location>
</feature>
<dbReference type="Proteomes" id="UP000008867">
    <property type="component" value="Chromosome 10"/>
</dbReference>
<feature type="compositionally biased region" description="Polar residues" evidence="1">
    <location>
        <begin position="46"/>
        <end position="65"/>
    </location>
</feature>
<dbReference type="AlphaFoldDB" id="E6ZM16"/>
<name>E6ZM16_SPORE</name>
<feature type="compositionally biased region" description="Polar residues" evidence="1">
    <location>
        <begin position="76"/>
        <end position="89"/>
    </location>
</feature>
<feature type="region of interest" description="Disordered" evidence="1">
    <location>
        <begin position="46"/>
        <end position="98"/>
    </location>
</feature>
<accession>E6ZM16</accession>
<evidence type="ECO:0000313" key="2">
    <source>
        <dbReference type="EMBL" id="CBQ68273.1"/>
    </source>
</evidence>
<dbReference type="HOGENOM" id="CLU_084563_0_0_1"/>
<dbReference type="VEuPathDB" id="FungiDB:sr14605"/>
<evidence type="ECO:0000256" key="1">
    <source>
        <dbReference type="SAM" id="MobiDB-lite"/>
    </source>
</evidence>